<evidence type="ECO:0000313" key="7">
    <source>
        <dbReference type="Proteomes" id="UP000807306"/>
    </source>
</evidence>
<dbReference type="Pfam" id="PF03167">
    <property type="entry name" value="UDG"/>
    <property type="match status" value="1"/>
</dbReference>
<name>A0A9P6JIE7_9AGAR</name>
<accession>A0A9P6JIE7</accession>
<dbReference type="AlphaFoldDB" id="A0A9P6JIE7"/>
<dbReference type="PANTHER" id="PTHR12159:SF9">
    <property type="entry name" value="G_T MISMATCH-SPECIFIC THYMINE DNA GLYCOSYLASE"/>
    <property type="match status" value="1"/>
</dbReference>
<sequence length="327" mass="36125">MSPDEEVEEEIDDDEEELTKSNTSQFANRLARFAFVSPISPSKSTYKSGVEVPSKKKIITMDNTILLSSSSNVSAKSSALKSPNKRSITHLTDASPSKSSKKVKIYNHLNDISDHLDFGLDIIFCGINPGEQSSRIGHHYANPTNHFWSCLHESGLTSRKLDPRQDSSLPKDFRYGLTNLVSRPTVEVSGVAVLLAKIRQYKPLIVCFVGLGIADIFKSATISKPGTRRGQKKTMNEPASVGLQSYKMIHKGDQKIQEASVSREDTKTAPTNGLNSNETVFFAVSSTSGRVVRYQKKDKIRQFINLKDTLAQVKAGMIDTDELTDLP</sequence>
<feature type="region of interest" description="Disordered" evidence="4">
    <location>
        <begin position="76"/>
        <end position="95"/>
    </location>
</feature>
<evidence type="ECO:0000256" key="1">
    <source>
        <dbReference type="ARBA" id="ARBA00022763"/>
    </source>
</evidence>
<dbReference type="OrthoDB" id="565731at2759"/>
<proteinExistence type="predicted"/>
<keyword evidence="2" id="KW-0378">Hydrolase</keyword>
<dbReference type="GO" id="GO:0008263">
    <property type="term" value="F:pyrimidine-specific mismatch base pair DNA N-glycosylase activity"/>
    <property type="evidence" value="ECO:0007669"/>
    <property type="project" value="TreeGrafter"/>
</dbReference>
<protein>
    <submittedName>
        <fullName evidence="6">Uracil-DNA glycosylase-like protein</fullName>
    </submittedName>
</protein>
<comment type="caution">
    <text evidence="6">The sequence shown here is derived from an EMBL/GenBank/DDBJ whole genome shotgun (WGS) entry which is preliminary data.</text>
</comment>
<evidence type="ECO:0000259" key="5">
    <source>
        <dbReference type="Pfam" id="PF03167"/>
    </source>
</evidence>
<evidence type="ECO:0000256" key="2">
    <source>
        <dbReference type="ARBA" id="ARBA00022801"/>
    </source>
</evidence>
<evidence type="ECO:0000256" key="3">
    <source>
        <dbReference type="ARBA" id="ARBA00023204"/>
    </source>
</evidence>
<keyword evidence="7" id="KW-1185">Reference proteome</keyword>
<dbReference type="Proteomes" id="UP000807306">
    <property type="component" value="Unassembled WGS sequence"/>
</dbReference>
<feature type="domain" description="Uracil-DNA glycosylase-like" evidence="5">
    <location>
        <begin position="117"/>
        <end position="297"/>
    </location>
</feature>
<evidence type="ECO:0000256" key="4">
    <source>
        <dbReference type="SAM" id="MobiDB-lite"/>
    </source>
</evidence>
<dbReference type="PANTHER" id="PTHR12159">
    <property type="entry name" value="G/T AND G/U MISMATCH-SPECIFIC DNA GLYCOSYLASE"/>
    <property type="match status" value="1"/>
</dbReference>
<dbReference type="CDD" id="cd10028">
    <property type="entry name" value="UDG-F2_TDG_MUG"/>
    <property type="match status" value="1"/>
</dbReference>
<dbReference type="GO" id="GO:0006285">
    <property type="term" value="P:base-excision repair, AP site formation"/>
    <property type="evidence" value="ECO:0007669"/>
    <property type="project" value="InterPro"/>
</dbReference>
<dbReference type="InterPro" id="IPR036895">
    <property type="entry name" value="Uracil-DNA_glycosylase-like_sf"/>
</dbReference>
<dbReference type="GO" id="GO:0004844">
    <property type="term" value="F:uracil DNA N-glycosylase activity"/>
    <property type="evidence" value="ECO:0007669"/>
    <property type="project" value="TreeGrafter"/>
</dbReference>
<keyword evidence="3" id="KW-0234">DNA repair</keyword>
<dbReference type="InterPro" id="IPR015637">
    <property type="entry name" value="MUG/TDG"/>
</dbReference>
<feature type="region of interest" description="Disordered" evidence="4">
    <location>
        <begin position="1"/>
        <end position="22"/>
    </location>
</feature>
<keyword evidence="1" id="KW-0227">DNA damage</keyword>
<gene>
    <name evidence="6" type="ORF">CPB83DRAFT_151879</name>
</gene>
<dbReference type="SUPFAM" id="SSF52141">
    <property type="entry name" value="Uracil-DNA glycosylase-like"/>
    <property type="match status" value="1"/>
</dbReference>
<dbReference type="InterPro" id="IPR005122">
    <property type="entry name" value="Uracil-DNA_glycosylase-like"/>
</dbReference>
<reference evidence="6" key="1">
    <citation type="submission" date="2020-11" db="EMBL/GenBank/DDBJ databases">
        <authorList>
            <consortium name="DOE Joint Genome Institute"/>
            <person name="Ahrendt S."/>
            <person name="Riley R."/>
            <person name="Andreopoulos W."/>
            <person name="Labutti K."/>
            <person name="Pangilinan J."/>
            <person name="Ruiz-Duenas F.J."/>
            <person name="Barrasa J.M."/>
            <person name="Sanchez-Garcia M."/>
            <person name="Camarero S."/>
            <person name="Miyauchi S."/>
            <person name="Serrano A."/>
            <person name="Linde D."/>
            <person name="Babiker R."/>
            <person name="Drula E."/>
            <person name="Ayuso-Fernandez I."/>
            <person name="Pacheco R."/>
            <person name="Padilla G."/>
            <person name="Ferreira P."/>
            <person name="Barriuso J."/>
            <person name="Kellner H."/>
            <person name="Castanera R."/>
            <person name="Alfaro M."/>
            <person name="Ramirez L."/>
            <person name="Pisabarro A.G."/>
            <person name="Kuo A."/>
            <person name="Tritt A."/>
            <person name="Lipzen A."/>
            <person name="He G."/>
            <person name="Yan M."/>
            <person name="Ng V."/>
            <person name="Cullen D."/>
            <person name="Martin F."/>
            <person name="Rosso M.-N."/>
            <person name="Henrissat B."/>
            <person name="Hibbett D."/>
            <person name="Martinez A.T."/>
            <person name="Grigoriev I.V."/>
        </authorList>
    </citation>
    <scope>NUCLEOTIDE SEQUENCE</scope>
    <source>
        <strain evidence="6">CBS 506.95</strain>
    </source>
</reference>
<feature type="compositionally biased region" description="Acidic residues" evidence="4">
    <location>
        <begin position="1"/>
        <end position="17"/>
    </location>
</feature>
<evidence type="ECO:0000313" key="6">
    <source>
        <dbReference type="EMBL" id="KAF9521959.1"/>
    </source>
</evidence>
<dbReference type="Gene3D" id="3.40.470.10">
    <property type="entry name" value="Uracil-DNA glycosylase-like domain"/>
    <property type="match status" value="1"/>
</dbReference>
<dbReference type="EMBL" id="MU157970">
    <property type="protein sequence ID" value="KAF9521959.1"/>
    <property type="molecule type" value="Genomic_DNA"/>
</dbReference>
<organism evidence="6 7">
    <name type="scientific">Crepidotus variabilis</name>
    <dbReference type="NCBI Taxonomy" id="179855"/>
    <lineage>
        <taxon>Eukaryota</taxon>
        <taxon>Fungi</taxon>
        <taxon>Dikarya</taxon>
        <taxon>Basidiomycota</taxon>
        <taxon>Agaricomycotina</taxon>
        <taxon>Agaricomycetes</taxon>
        <taxon>Agaricomycetidae</taxon>
        <taxon>Agaricales</taxon>
        <taxon>Agaricineae</taxon>
        <taxon>Crepidotaceae</taxon>
        <taxon>Crepidotus</taxon>
    </lineage>
</organism>